<organism evidence="2 3">
    <name type="scientific">Bacillus cereus VD021</name>
    <dbReference type="NCBI Taxonomy" id="1053224"/>
    <lineage>
        <taxon>Bacteria</taxon>
        <taxon>Bacillati</taxon>
        <taxon>Bacillota</taxon>
        <taxon>Bacilli</taxon>
        <taxon>Bacillales</taxon>
        <taxon>Bacillaceae</taxon>
        <taxon>Bacillus</taxon>
        <taxon>Bacillus cereus group</taxon>
    </lineage>
</organism>
<name>R8HVR0_BACCE</name>
<comment type="caution">
    <text evidence="2">The sequence shown here is derived from an EMBL/GenBank/DDBJ whole genome shotgun (WGS) entry which is preliminary data.</text>
</comment>
<feature type="non-terminal residue" evidence="2">
    <location>
        <position position="69"/>
    </location>
</feature>
<dbReference type="EMBL" id="AHES01000008">
    <property type="protein sequence ID" value="EOO76827.1"/>
    <property type="molecule type" value="Genomic_DNA"/>
</dbReference>
<evidence type="ECO:0000256" key="1">
    <source>
        <dbReference type="SAM" id="MobiDB-lite"/>
    </source>
</evidence>
<proteinExistence type="predicted"/>
<evidence type="ECO:0000313" key="3">
    <source>
        <dbReference type="Proteomes" id="UP000014040"/>
    </source>
</evidence>
<protein>
    <submittedName>
        <fullName evidence="2">Uncharacterized protein</fullName>
    </submittedName>
</protein>
<dbReference type="HOGENOM" id="CLU_140057_1_0_9"/>
<dbReference type="AlphaFoldDB" id="R8HVR0"/>
<sequence>MNKPWVGKEIWNKVYKWKMLNVQDDSREIREKKKSKETESKKEDKVIGIEKESEKTESKKEDKVIKLEK</sequence>
<feature type="region of interest" description="Disordered" evidence="1">
    <location>
        <begin position="28"/>
        <end position="69"/>
    </location>
</feature>
<dbReference type="Proteomes" id="UP000014040">
    <property type="component" value="Unassembled WGS sequence"/>
</dbReference>
<reference evidence="2 3" key="1">
    <citation type="submission" date="2012-12" db="EMBL/GenBank/DDBJ databases">
        <title>The Genome Sequence of Bacillus cereus VD021.</title>
        <authorList>
            <consortium name="The Broad Institute Genome Sequencing Platform"/>
            <consortium name="The Broad Institute Genome Sequencing Center for Infectious Disease"/>
            <person name="Feldgarden M."/>
            <person name="Van der Auwera G.A."/>
            <person name="Mahillon J."/>
            <person name="Duprez V."/>
            <person name="Timmery S."/>
            <person name="Mattelet C."/>
            <person name="Dierick K."/>
            <person name="Sun M."/>
            <person name="Yu Z."/>
            <person name="Zhu L."/>
            <person name="Hu X."/>
            <person name="Shank E.B."/>
            <person name="Swiecicka I."/>
            <person name="Hansen B.M."/>
            <person name="Andrup L."/>
            <person name="Walker B."/>
            <person name="Young S.K."/>
            <person name="Zeng Q."/>
            <person name="Gargeya S."/>
            <person name="Fitzgerald M."/>
            <person name="Haas B."/>
            <person name="Abouelleil A."/>
            <person name="Alvarado L."/>
            <person name="Arachchi H.M."/>
            <person name="Berlin A.M."/>
            <person name="Chapman S.B."/>
            <person name="Dewar J."/>
            <person name="Goldberg J."/>
            <person name="Griggs A."/>
            <person name="Gujja S."/>
            <person name="Hansen M."/>
            <person name="Howarth C."/>
            <person name="Imamovic A."/>
            <person name="Larimer J."/>
            <person name="McCowan C."/>
            <person name="Murphy C."/>
            <person name="Neiman D."/>
            <person name="Pearson M."/>
            <person name="Priest M."/>
            <person name="Roberts A."/>
            <person name="Saif S."/>
            <person name="Shea T."/>
            <person name="Sisk P."/>
            <person name="Sykes S."/>
            <person name="Wortman J."/>
            <person name="Nusbaum C."/>
            <person name="Birren B."/>
        </authorList>
    </citation>
    <scope>NUCLEOTIDE SEQUENCE [LARGE SCALE GENOMIC DNA]</scope>
    <source>
        <strain evidence="2 3">VD021</strain>
    </source>
</reference>
<accession>R8HVR0</accession>
<gene>
    <name evidence="2" type="ORF">IIC_01556</name>
</gene>
<evidence type="ECO:0000313" key="2">
    <source>
        <dbReference type="EMBL" id="EOO76827.1"/>
    </source>
</evidence>